<organism evidence="2 3">
    <name type="scientific">Acaromyces ingoldii</name>
    <dbReference type="NCBI Taxonomy" id="215250"/>
    <lineage>
        <taxon>Eukaryota</taxon>
        <taxon>Fungi</taxon>
        <taxon>Dikarya</taxon>
        <taxon>Basidiomycota</taxon>
        <taxon>Ustilaginomycotina</taxon>
        <taxon>Exobasidiomycetes</taxon>
        <taxon>Exobasidiales</taxon>
        <taxon>Cryptobasidiaceae</taxon>
        <taxon>Acaromyces</taxon>
    </lineage>
</organism>
<feature type="compositionally biased region" description="Acidic residues" evidence="1">
    <location>
        <begin position="167"/>
        <end position="176"/>
    </location>
</feature>
<evidence type="ECO:0000313" key="2">
    <source>
        <dbReference type="EMBL" id="PWN93908.1"/>
    </source>
</evidence>
<feature type="region of interest" description="Disordered" evidence="1">
    <location>
        <begin position="141"/>
        <end position="178"/>
    </location>
</feature>
<feature type="region of interest" description="Disordered" evidence="1">
    <location>
        <begin position="23"/>
        <end position="74"/>
    </location>
</feature>
<feature type="compositionally biased region" description="Polar residues" evidence="1">
    <location>
        <begin position="31"/>
        <end position="59"/>
    </location>
</feature>
<name>A0A316YZ29_9BASI</name>
<reference evidence="2" key="1">
    <citation type="journal article" date="2018" name="Mol. Biol. Evol.">
        <title>Broad Genomic Sampling Reveals a Smut Pathogenic Ancestry of the Fungal Clade Ustilaginomycotina.</title>
        <authorList>
            <person name="Kijpornyongpan T."/>
            <person name="Mondo S.J."/>
            <person name="Barry K."/>
            <person name="Sandor L."/>
            <person name="Lee J."/>
            <person name="Lipzen A."/>
            <person name="Pangilinan J."/>
            <person name="LaButti K."/>
            <person name="Hainaut M."/>
            <person name="Henrissat B."/>
            <person name="Grigoriev I.V."/>
            <person name="Spatafora J.W."/>
            <person name="Aime M.C."/>
        </authorList>
    </citation>
    <scope>NUCLEOTIDE SEQUENCE [LARGE SCALE GENOMIC DNA]</scope>
    <source>
        <strain evidence="2">MCA 4198</strain>
    </source>
</reference>
<dbReference type="EMBL" id="KZ819634">
    <property type="protein sequence ID" value="PWN93908.1"/>
    <property type="molecule type" value="Genomic_DNA"/>
</dbReference>
<feature type="compositionally biased region" description="Polar residues" evidence="1">
    <location>
        <begin position="148"/>
        <end position="158"/>
    </location>
</feature>
<dbReference type="RefSeq" id="XP_025381106.1">
    <property type="nucleotide sequence ID" value="XM_025523847.1"/>
</dbReference>
<feature type="region of interest" description="Disordered" evidence="1">
    <location>
        <begin position="270"/>
        <end position="295"/>
    </location>
</feature>
<keyword evidence="3" id="KW-1185">Reference proteome</keyword>
<dbReference type="Proteomes" id="UP000245768">
    <property type="component" value="Unassembled WGS sequence"/>
</dbReference>
<gene>
    <name evidence="2" type="ORF">FA10DRAFT_283529</name>
</gene>
<sequence>MVKKDLGFGAPLPHSINCATAWANEGENTSEDTTISDSLSDPNASAKLSPTVRSGTNAPTIEDRGRAPARPGLEKLEDGCECHREESLDEVGAGFLQRGPGEQIRQERLRSWSRDVLTRIWMGASTTERQDVIGHATTPQNEAEIAASPNSSLSEHNYSSFDSSGSTDEESDEDAVDDSRDAQILHCWRRRPAIPLAFLGASHENGHLSETPPRSHASGKDASVALPPCAEPLVPLMPHAKLTTLTTDRPRLIKKKTSFAPSLRSVVEESRAGPRVVSHSAKDETASSASSGQGSKDMCFSLDHSWLLDDTSDFGLCIHLLDRAKLNLVLPR</sequence>
<feature type="compositionally biased region" description="Basic and acidic residues" evidence="1">
    <location>
        <begin position="61"/>
        <end position="74"/>
    </location>
</feature>
<dbReference type="GeneID" id="37045763"/>
<dbReference type="InParanoid" id="A0A316YZ29"/>
<evidence type="ECO:0000256" key="1">
    <source>
        <dbReference type="SAM" id="MobiDB-lite"/>
    </source>
</evidence>
<evidence type="ECO:0000313" key="3">
    <source>
        <dbReference type="Proteomes" id="UP000245768"/>
    </source>
</evidence>
<dbReference type="AlphaFoldDB" id="A0A316YZ29"/>
<accession>A0A316YZ29</accession>
<proteinExistence type="predicted"/>
<protein>
    <submittedName>
        <fullName evidence="2">Uncharacterized protein</fullName>
    </submittedName>
</protein>